<proteinExistence type="predicted"/>
<name>A0A916WIG8_9HYPH</name>
<evidence type="ECO:0000313" key="2">
    <source>
        <dbReference type="Proteomes" id="UP000646478"/>
    </source>
</evidence>
<keyword evidence="2" id="KW-1185">Reference proteome</keyword>
<dbReference type="RefSeq" id="WP_188825084.1">
    <property type="nucleotide sequence ID" value="NZ_BMHH01000013.1"/>
</dbReference>
<dbReference type="EMBL" id="BMHH01000013">
    <property type="protein sequence ID" value="GGB00479.1"/>
    <property type="molecule type" value="Genomic_DNA"/>
</dbReference>
<comment type="caution">
    <text evidence="1">The sequence shown here is derived from an EMBL/GenBank/DDBJ whole genome shotgun (WGS) entry which is preliminary data.</text>
</comment>
<dbReference type="Proteomes" id="UP000646478">
    <property type="component" value="Unassembled WGS sequence"/>
</dbReference>
<gene>
    <name evidence="1" type="ORF">GCM10011491_30850</name>
</gene>
<organism evidence="1 2">
    <name type="scientific">Brucella endophytica</name>
    <dbReference type="NCBI Taxonomy" id="1963359"/>
    <lineage>
        <taxon>Bacteria</taxon>
        <taxon>Pseudomonadati</taxon>
        <taxon>Pseudomonadota</taxon>
        <taxon>Alphaproteobacteria</taxon>
        <taxon>Hyphomicrobiales</taxon>
        <taxon>Brucellaceae</taxon>
        <taxon>Brucella/Ochrobactrum group</taxon>
        <taxon>Brucella</taxon>
    </lineage>
</organism>
<accession>A0A916WIG8</accession>
<dbReference type="AlphaFoldDB" id="A0A916WIG8"/>
<evidence type="ECO:0000313" key="1">
    <source>
        <dbReference type="EMBL" id="GGB00479.1"/>
    </source>
</evidence>
<protein>
    <submittedName>
        <fullName evidence="1">Uncharacterized protein</fullName>
    </submittedName>
</protein>
<reference evidence="1" key="1">
    <citation type="journal article" date="2014" name="Int. J. Syst. Evol. Microbiol.">
        <title>Complete genome sequence of Corynebacterium casei LMG S-19264T (=DSM 44701T), isolated from a smear-ripened cheese.</title>
        <authorList>
            <consortium name="US DOE Joint Genome Institute (JGI-PGF)"/>
            <person name="Walter F."/>
            <person name="Albersmeier A."/>
            <person name="Kalinowski J."/>
            <person name="Ruckert C."/>
        </authorList>
    </citation>
    <scope>NUCLEOTIDE SEQUENCE</scope>
    <source>
        <strain evidence="1">CGMCC 1.15082</strain>
    </source>
</reference>
<sequence>MSGRPPFVDQTILYNPAEGSTKGNCTEAAVASILGLRLENVPDFRADGDDAVTFWDAFHEFFRERGYEAIRMGGNFCPEVMYLALGISPRGAHHMVVMQDGKLLHDPHPSKAGIGDPDHTWLIVPIDPAVRHA</sequence>
<reference evidence="1" key="2">
    <citation type="submission" date="2020-09" db="EMBL/GenBank/DDBJ databases">
        <authorList>
            <person name="Sun Q."/>
            <person name="Zhou Y."/>
        </authorList>
    </citation>
    <scope>NUCLEOTIDE SEQUENCE</scope>
    <source>
        <strain evidence="1">CGMCC 1.15082</strain>
    </source>
</reference>